<feature type="repeat" description="ANK" evidence="14">
    <location>
        <begin position="744"/>
        <end position="776"/>
    </location>
</feature>
<keyword evidence="9 14" id="KW-0040">ANK repeat</keyword>
<evidence type="ECO:0000313" key="19">
    <source>
        <dbReference type="Ensembl" id="ENSACUP00000018908.1"/>
    </source>
</evidence>
<dbReference type="Pfam" id="PF09727">
    <property type="entry name" value="CortBP2"/>
    <property type="match status" value="1"/>
</dbReference>
<dbReference type="GO" id="GO:0051721">
    <property type="term" value="F:protein phosphatase 2A binding"/>
    <property type="evidence" value="ECO:0007669"/>
    <property type="project" value="TreeGrafter"/>
</dbReference>
<sequence>MGLEIKYTDKISCLLPSLSSSVFCFLQKRDFDVDNLSKPELRMLLSIMEGELEARDLVIEALRARRKEVFIQERYGRFNLSDPFLALQRDFEAGAGDKEKKPICMNPLSILEAVMAHCRKMQERMSAQLAAAENRQKKLEMEKSQLQNLELEHKKLSARLEEERGKNKHVVLMLVKECKQLSGRIVEEAQKLEEVMSKFEEEKKKAAELEDSLAAEKQKSTQMEAQMEKQLSEFDTEREQLRAKLHREEMHTSDLREERDKMIKMIEQLKKENESKANLSLKEKNKDRSLVSVSVETEEPSSRTVACQTDSVVMDSSTENVKKLPLTVSVKPSTVNPLGSGNTKMNVCTNAANVKPVIDRQSSSSELVPPATPVLTQNQNRIEENGPSTGSSPDLPSSTSPFSNSTSLCTPAAPTSTAQNSSLTSSMHSLHSPSANTTGHPGLNPRIQAARFRFQTNANDQDQNGNTTQSPPSRDVSPTSRDNLVAKQVARNTVTQVLSRFTSPQSSAPSRPGTSHSMEVGTYPPVGRMSLKTPSVSRIDRGNPPPIPPKKPGLSQTPSPPHPQLKVLMDSSRSPNTSAKTDSKTVTSPLSSSPQGIRVINEEIISKSSPQLPPKPAIDLSVAPAGCAIPAIASSQVGAWPSHFPGLNQPACSENSFVIPTTIACSSSINPVSASSCRPCDSDSLLVTASGWSSSLTSLLTSGGPVPLGGRPTLLHQAAAQGNVTLLSMLLNEEGLDINYSCEDGYSALYSAATNGHTDCVRLLLTAEAQVDAADKNGFTPLCSAVAQGHVKCAELLIMYQADINHAAERGQTPLYLACKNGNNDCIKLLLEGGADRTVKTSDGWSPIHAAVDSGNVDSLKLLMYYEEPNNGNSLTVAEPDLDNFDLETREDNYTSRVKPVISADLINHADKEGWTAAHIAASKGFKNCLEILCSHGGLEAERKDKCNRTLHDVATDDCKHLLENLNALNVPVRISVRGIEPAHCGTEEFDIENTICALNIRKQTSWDDFSKAVSQAVTNHFQAIASDGWRSLEDLSFNSAAESNIGLSASSILSVKLGNISWSTGQIFSQPPWDFLKSNGAENITVFLFGPQEGCLNSVTYASMIHLQTLQNYLRLVEQYRNVIFHGPEGSLQDYIAYQIAACMKQKQVAAGFTCEIIKVEVDTGFSKEQLAELFISSACLVPVKQPPVNKTTIVILENLERTSLSELLGDFLAPLENRSSENPCTIQRANGVSGAFYFHENCFLLGTIAKCHLHGSDLLVQQHFRWVQLRWDGEPMHGLLQRFLRRKVINKFRGKVPPPCDPVCKIIDWILAVWHQLNSCLSRLGAPEALMGPKHFFSCPVVPGHGQVTVKWMSKLWNAVIAPRVQEAILSRASVKRPSVPGQAIAKKNPSQGQQAVVKAALSILLNKAVLHGCPLPRTELDNYIADFKGGNFPLSVVSSYKNCGKKRGENASWRKVSTSPRKKSGHLSSQSWNKQETNTEGKKDQLRTSNLEQRLSLGSDDEVDLVQELQSMCSSKSEPDISKVNTTRLVNNKGSLGLVGLVGCFSGQMAIIINTEKFTELGVSRVKSFLPVPRSKVTQPSQNTKKSSSSNTRQIEADNNTKREIWNLHKKEQIEKPNK</sequence>
<feature type="region of interest" description="Disordered" evidence="16">
    <location>
        <begin position="359"/>
        <end position="444"/>
    </location>
</feature>
<dbReference type="GO" id="GO:0043197">
    <property type="term" value="C:dendritic spine"/>
    <property type="evidence" value="ECO:0007669"/>
    <property type="project" value="UniProtKB-SubCell"/>
</dbReference>
<feature type="compositionally biased region" description="Basic and acidic residues" evidence="16">
    <location>
        <begin position="1598"/>
        <end position="1622"/>
    </location>
</feature>
<dbReference type="SMART" id="SM00248">
    <property type="entry name" value="ANK"/>
    <property type="match status" value="6"/>
</dbReference>
<evidence type="ECO:0000256" key="3">
    <source>
        <dbReference type="ARBA" id="ARBA00017042"/>
    </source>
</evidence>
<feature type="compositionally biased region" description="Polar residues" evidence="16">
    <location>
        <begin position="496"/>
        <end position="517"/>
    </location>
</feature>
<dbReference type="GO" id="GO:0005938">
    <property type="term" value="C:cell cortex"/>
    <property type="evidence" value="ECO:0007669"/>
    <property type="project" value="UniProtKB-SubCell"/>
</dbReference>
<feature type="domain" description="Cortactin-binding protein-2 N-terminal" evidence="17">
    <location>
        <begin position="35"/>
        <end position="138"/>
    </location>
</feature>
<dbReference type="InterPro" id="IPR057568">
    <property type="entry name" value="CortBP2_NAV1-like_AAA_lid"/>
</dbReference>
<evidence type="ECO:0000259" key="17">
    <source>
        <dbReference type="Pfam" id="PF09727"/>
    </source>
</evidence>
<feature type="compositionally biased region" description="Polar residues" evidence="16">
    <location>
        <begin position="1469"/>
        <end position="1479"/>
    </location>
</feature>
<reference evidence="19" key="1">
    <citation type="submission" date="2025-08" db="UniProtKB">
        <authorList>
            <consortium name="Ensembl"/>
        </authorList>
    </citation>
    <scope>IDENTIFICATION</scope>
</reference>
<feature type="repeat" description="ANK" evidence="14">
    <location>
        <begin position="843"/>
        <end position="864"/>
    </location>
</feature>
<feature type="compositionally biased region" description="Low complexity" evidence="16">
    <location>
        <begin position="1581"/>
        <end position="1594"/>
    </location>
</feature>
<evidence type="ECO:0000256" key="7">
    <source>
        <dbReference type="ARBA" id="ARBA00022737"/>
    </source>
</evidence>
<feature type="region of interest" description="Disordered" evidence="16">
    <location>
        <begin position="1447"/>
        <end position="1489"/>
    </location>
</feature>
<keyword evidence="5" id="KW-0963">Cytoplasm</keyword>
<evidence type="ECO:0000256" key="14">
    <source>
        <dbReference type="PROSITE-ProRule" id="PRU00023"/>
    </source>
</evidence>
<dbReference type="Ensembl" id="ENSACUT00000020170.1">
    <property type="protein sequence ID" value="ENSACUP00000018908.1"/>
    <property type="gene ID" value="ENSACUG00000012673.1"/>
</dbReference>
<evidence type="ECO:0000256" key="6">
    <source>
        <dbReference type="ARBA" id="ARBA00022553"/>
    </source>
</evidence>
<evidence type="ECO:0000256" key="2">
    <source>
        <dbReference type="ARBA" id="ARBA00004552"/>
    </source>
</evidence>
<dbReference type="InterPro" id="IPR050719">
    <property type="entry name" value="Cortactin-Actin_Reg"/>
</dbReference>
<feature type="repeat" description="ANK" evidence="14">
    <location>
        <begin position="777"/>
        <end position="809"/>
    </location>
</feature>
<evidence type="ECO:0000256" key="9">
    <source>
        <dbReference type="ARBA" id="ARBA00023043"/>
    </source>
</evidence>
<dbReference type="Gene3D" id="1.25.40.20">
    <property type="entry name" value="Ankyrin repeat-containing domain"/>
    <property type="match status" value="1"/>
</dbReference>
<evidence type="ECO:0000256" key="4">
    <source>
        <dbReference type="ARBA" id="ARBA00022481"/>
    </source>
</evidence>
<keyword evidence="10 15" id="KW-0175">Coiled coil</keyword>
<evidence type="ECO:0000256" key="15">
    <source>
        <dbReference type="SAM" id="Coils"/>
    </source>
</evidence>
<feature type="repeat" description="ANK" evidence="14">
    <location>
        <begin position="810"/>
        <end position="842"/>
    </location>
</feature>
<dbReference type="Pfam" id="PF12796">
    <property type="entry name" value="Ank_2"/>
    <property type="match status" value="2"/>
</dbReference>
<evidence type="ECO:0000256" key="1">
    <source>
        <dbReference type="ARBA" id="ARBA00004544"/>
    </source>
</evidence>
<evidence type="ECO:0000256" key="8">
    <source>
        <dbReference type="ARBA" id="ARBA00023018"/>
    </source>
</evidence>
<evidence type="ECO:0000256" key="11">
    <source>
        <dbReference type="ARBA" id="ARBA00023273"/>
    </source>
</evidence>
<feature type="compositionally biased region" description="Polar residues" evidence="16">
    <location>
        <begin position="374"/>
        <end position="395"/>
    </location>
</feature>
<dbReference type="GO" id="GO:0015629">
    <property type="term" value="C:actin cytoskeleton"/>
    <property type="evidence" value="ECO:0007669"/>
    <property type="project" value="TreeGrafter"/>
</dbReference>
<comment type="function">
    <text evidence="12">Regulates the dendritic spine distribution of CTTN/cortactin in hippocampal neurons, and thus controls dendritic spinogenesis and dendritic spine maintenance. Associates with the striatin-interacting phosphatase and kinase (STRIPAK) core complex to regulate dendritic spine distribution of the STRIPAK complex in hippocampal neurons.</text>
</comment>
<keyword evidence="7" id="KW-0677">Repeat</keyword>
<evidence type="ECO:0000256" key="16">
    <source>
        <dbReference type="SAM" id="MobiDB-lite"/>
    </source>
</evidence>
<keyword evidence="20" id="KW-1185">Reference proteome</keyword>
<feature type="region of interest" description="Disordered" evidence="16">
    <location>
        <begin position="496"/>
        <end position="595"/>
    </location>
</feature>
<feature type="compositionally biased region" description="Low complexity" evidence="16">
    <location>
        <begin position="396"/>
        <end position="407"/>
    </location>
</feature>
<dbReference type="PANTHER" id="PTHR23166:SF9">
    <property type="entry name" value="CTTNBP2 N-TERMINAL-LIKE PROTEIN"/>
    <property type="match status" value="1"/>
</dbReference>
<dbReference type="InterPro" id="IPR019131">
    <property type="entry name" value="Cortactin-binding_p2_N"/>
</dbReference>
<evidence type="ECO:0000256" key="13">
    <source>
        <dbReference type="ARBA" id="ARBA00044767"/>
    </source>
</evidence>
<keyword evidence="4" id="KW-0488">Methylation</keyword>
<dbReference type="InterPro" id="IPR002110">
    <property type="entry name" value="Ankyrin_rpt"/>
</dbReference>
<comment type="subunit">
    <text evidence="13">Interacts with CTTN/cortactin SH3 domain. Interacts with STRN, STRN4/zinedin and MOB4/phocein; this interactions mediate the association with the STRIPAK core complex and may regulate dendritic spine distribution of the STRIPAK complex in hippocampal neurons. Activation of glutamate receptors weakens the interaction with STRN and STRN4.</text>
</comment>
<gene>
    <name evidence="19" type="primary">CTTNBP2</name>
</gene>
<keyword evidence="6" id="KW-0597">Phosphoprotein</keyword>
<feature type="domain" description="CortBP2/NAV1-like AAA+ ATPase lid" evidence="18">
    <location>
        <begin position="1306"/>
        <end position="1375"/>
    </location>
</feature>
<feature type="compositionally biased region" description="Low complexity" evidence="16">
    <location>
        <begin position="421"/>
        <end position="434"/>
    </location>
</feature>
<feature type="region of interest" description="Disordered" evidence="16">
    <location>
        <begin position="458"/>
        <end position="481"/>
    </location>
</feature>
<feature type="coiled-coil region" evidence="15">
    <location>
        <begin position="122"/>
        <end position="279"/>
    </location>
</feature>
<organism evidence="19 20">
    <name type="scientific">Athene cunicularia</name>
    <name type="common">Burrowing owl</name>
    <name type="synonym">Speotyto cunicularia</name>
    <dbReference type="NCBI Taxonomy" id="194338"/>
    <lineage>
        <taxon>Eukaryota</taxon>
        <taxon>Metazoa</taxon>
        <taxon>Chordata</taxon>
        <taxon>Craniata</taxon>
        <taxon>Vertebrata</taxon>
        <taxon>Euteleostomi</taxon>
        <taxon>Archelosauria</taxon>
        <taxon>Archosauria</taxon>
        <taxon>Dinosauria</taxon>
        <taxon>Saurischia</taxon>
        <taxon>Theropoda</taxon>
        <taxon>Coelurosauria</taxon>
        <taxon>Aves</taxon>
        <taxon>Neognathae</taxon>
        <taxon>Neoaves</taxon>
        <taxon>Telluraves</taxon>
        <taxon>Strigiformes</taxon>
        <taxon>Strigidae</taxon>
        <taxon>Athene</taxon>
    </lineage>
</organism>
<proteinExistence type="predicted"/>
<dbReference type="PANTHER" id="PTHR23166">
    <property type="entry name" value="FILAMIN/GPBP-INTERACTING PROTEIN"/>
    <property type="match status" value="1"/>
</dbReference>
<dbReference type="SUPFAM" id="SSF48403">
    <property type="entry name" value="Ankyrin repeat"/>
    <property type="match status" value="1"/>
</dbReference>
<evidence type="ECO:0000313" key="20">
    <source>
        <dbReference type="Proteomes" id="UP000472269"/>
    </source>
</evidence>
<evidence type="ECO:0000256" key="10">
    <source>
        <dbReference type="ARBA" id="ARBA00023054"/>
    </source>
</evidence>
<protein>
    <recommendedName>
        <fullName evidence="3">Cortactin-binding protein 2</fullName>
    </recommendedName>
</protein>
<evidence type="ECO:0000256" key="5">
    <source>
        <dbReference type="ARBA" id="ARBA00022490"/>
    </source>
</evidence>
<dbReference type="Proteomes" id="UP000472269">
    <property type="component" value="Unplaced"/>
</dbReference>
<feature type="compositionally biased region" description="Basic and acidic residues" evidence="16">
    <location>
        <begin position="1480"/>
        <end position="1489"/>
    </location>
</feature>
<dbReference type="Pfam" id="PF25408">
    <property type="entry name" value="AAA_lid_NAV1"/>
    <property type="match status" value="1"/>
</dbReference>
<reference evidence="19" key="2">
    <citation type="submission" date="2025-09" db="UniProtKB">
        <authorList>
            <consortium name="Ensembl"/>
        </authorList>
    </citation>
    <scope>IDENTIFICATION</scope>
</reference>
<evidence type="ECO:0000256" key="12">
    <source>
        <dbReference type="ARBA" id="ARBA00044742"/>
    </source>
</evidence>
<feature type="region of interest" description="Disordered" evidence="16">
    <location>
        <begin position="1577"/>
        <end position="1622"/>
    </location>
</feature>
<feature type="compositionally biased region" description="Polar residues" evidence="16">
    <location>
        <begin position="571"/>
        <end position="595"/>
    </location>
</feature>
<dbReference type="InterPro" id="IPR036770">
    <property type="entry name" value="Ankyrin_rpt-contain_sf"/>
</dbReference>
<dbReference type="PROSITE" id="PS50297">
    <property type="entry name" value="ANK_REP_REGION"/>
    <property type="match status" value="4"/>
</dbReference>
<keyword evidence="8" id="KW-0770">Synapse</keyword>
<evidence type="ECO:0000259" key="18">
    <source>
        <dbReference type="Pfam" id="PF25408"/>
    </source>
</evidence>
<keyword evidence="11" id="KW-0966">Cell projection</keyword>
<accession>A0A663N5Q8</accession>
<comment type="subcellular location">
    <subcellularLocation>
        <location evidence="2">Cell projection</location>
        <location evidence="2">Dendritic spine</location>
    </subcellularLocation>
    <subcellularLocation>
        <location evidence="1">Cytoplasm</location>
        <location evidence="1">Cell cortex</location>
    </subcellularLocation>
</comment>
<name>A0A663N5Q8_ATHCN</name>
<dbReference type="PROSITE" id="PS50088">
    <property type="entry name" value="ANK_REPEAT"/>
    <property type="match status" value="4"/>
</dbReference>